<keyword evidence="1" id="KW-0902">Two-component regulatory system</keyword>
<dbReference type="Pfam" id="PF01627">
    <property type="entry name" value="Hpt"/>
    <property type="match status" value="1"/>
</dbReference>
<dbReference type="InterPro" id="IPR036641">
    <property type="entry name" value="HPT_dom_sf"/>
</dbReference>
<dbReference type="OrthoDB" id="8706006at2"/>
<dbReference type="SUPFAM" id="SSF47226">
    <property type="entry name" value="Histidine-containing phosphotransfer domain, HPT domain"/>
    <property type="match status" value="1"/>
</dbReference>
<dbReference type="InterPro" id="IPR008207">
    <property type="entry name" value="Sig_transdc_His_kin_Hpt_dom"/>
</dbReference>
<dbReference type="GO" id="GO:0004672">
    <property type="term" value="F:protein kinase activity"/>
    <property type="evidence" value="ECO:0007669"/>
    <property type="project" value="UniProtKB-ARBA"/>
</dbReference>
<reference evidence="3 4" key="1">
    <citation type="submission" date="2018-04" db="EMBL/GenBank/DDBJ databases">
        <title>Massilia violaceinigra sp. nov., a novel purple-pigmented bacterium isolated from Tianshan glacier, Xinjiang, China.</title>
        <authorList>
            <person name="Wang H."/>
        </authorList>
    </citation>
    <scope>NUCLEOTIDE SEQUENCE [LARGE SCALE GENOMIC DNA]</scope>
    <source>
        <strain evidence="3 4">B448-2</strain>
    </source>
</reference>
<sequence>MATLVDPEFLAKLNALNEKFEACLPETIGRLSLARSAFNAAAPDPGLTARMHEVLHTIAGSAATFGFRTLGQQARELEQQARILMALERVPEGEWDAWLAALDRYLSWAELDPKAVYTDGDRT</sequence>
<accession>A0A2U2HER6</accession>
<proteinExistence type="predicted"/>
<dbReference type="Gene3D" id="1.20.120.160">
    <property type="entry name" value="HPT domain"/>
    <property type="match status" value="1"/>
</dbReference>
<organism evidence="3 4">
    <name type="scientific">Massilia glaciei</name>
    <dbReference type="NCBI Taxonomy" id="1524097"/>
    <lineage>
        <taxon>Bacteria</taxon>
        <taxon>Pseudomonadati</taxon>
        <taxon>Pseudomonadota</taxon>
        <taxon>Betaproteobacteria</taxon>
        <taxon>Burkholderiales</taxon>
        <taxon>Oxalobacteraceae</taxon>
        <taxon>Telluria group</taxon>
        <taxon>Massilia</taxon>
    </lineage>
</organism>
<gene>
    <name evidence="3" type="ORF">C7C56_023180</name>
</gene>
<dbReference type="GO" id="GO:0000160">
    <property type="term" value="P:phosphorelay signal transduction system"/>
    <property type="evidence" value="ECO:0007669"/>
    <property type="project" value="UniProtKB-KW"/>
</dbReference>
<protein>
    <recommendedName>
        <fullName evidence="2">HPt domain-containing protein</fullName>
    </recommendedName>
</protein>
<name>A0A2U2HER6_9BURK</name>
<dbReference type="Proteomes" id="UP000241421">
    <property type="component" value="Unassembled WGS sequence"/>
</dbReference>
<evidence type="ECO:0000313" key="4">
    <source>
        <dbReference type="Proteomes" id="UP000241421"/>
    </source>
</evidence>
<dbReference type="RefSeq" id="WP_106759723.1">
    <property type="nucleotide sequence ID" value="NZ_PXWF02000300.1"/>
</dbReference>
<evidence type="ECO:0000259" key="2">
    <source>
        <dbReference type="Pfam" id="PF01627"/>
    </source>
</evidence>
<feature type="domain" description="HPt" evidence="2">
    <location>
        <begin position="22"/>
        <end position="103"/>
    </location>
</feature>
<evidence type="ECO:0000256" key="1">
    <source>
        <dbReference type="ARBA" id="ARBA00023012"/>
    </source>
</evidence>
<keyword evidence="4" id="KW-1185">Reference proteome</keyword>
<dbReference type="AlphaFoldDB" id="A0A2U2HER6"/>
<evidence type="ECO:0000313" key="3">
    <source>
        <dbReference type="EMBL" id="PWF42243.1"/>
    </source>
</evidence>
<dbReference type="CDD" id="cd00088">
    <property type="entry name" value="HPT"/>
    <property type="match status" value="1"/>
</dbReference>
<dbReference type="EMBL" id="PXWF02000300">
    <property type="protein sequence ID" value="PWF42243.1"/>
    <property type="molecule type" value="Genomic_DNA"/>
</dbReference>
<comment type="caution">
    <text evidence="3">The sequence shown here is derived from an EMBL/GenBank/DDBJ whole genome shotgun (WGS) entry which is preliminary data.</text>
</comment>